<feature type="domain" description="RNA polymerase sigma-70 region 2" evidence="5">
    <location>
        <begin position="15"/>
        <end position="75"/>
    </location>
</feature>
<dbReference type="GO" id="GO:0016987">
    <property type="term" value="F:sigma factor activity"/>
    <property type="evidence" value="ECO:0007669"/>
    <property type="project" value="UniProtKB-KW"/>
</dbReference>
<dbReference type="Gene3D" id="1.10.1740.10">
    <property type="match status" value="1"/>
</dbReference>
<comment type="similarity">
    <text evidence="1">Belongs to the sigma-70 factor family. ECF subfamily.</text>
</comment>
<keyword evidence="3" id="KW-0731">Sigma factor</keyword>
<proteinExistence type="inferred from homology"/>
<gene>
    <name evidence="7" type="ORF">EZS27_001387</name>
</gene>
<dbReference type="InterPro" id="IPR039425">
    <property type="entry name" value="RNA_pol_sigma-70-like"/>
</dbReference>
<dbReference type="PANTHER" id="PTHR43133:SF25">
    <property type="entry name" value="RNA POLYMERASE SIGMA FACTOR RFAY-RELATED"/>
    <property type="match status" value="1"/>
</dbReference>
<dbReference type="Gene3D" id="1.10.10.10">
    <property type="entry name" value="Winged helix-like DNA-binding domain superfamily/Winged helix DNA-binding domain"/>
    <property type="match status" value="1"/>
</dbReference>
<dbReference type="InterPro" id="IPR014284">
    <property type="entry name" value="RNA_pol_sigma-70_dom"/>
</dbReference>
<reference evidence="7" key="1">
    <citation type="submission" date="2019-03" db="EMBL/GenBank/DDBJ databases">
        <title>Single cell metagenomics reveals metabolic interactions within the superorganism composed of flagellate Streblomastix strix and complex community of Bacteroidetes bacteria on its surface.</title>
        <authorList>
            <person name="Treitli S.C."/>
            <person name="Kolisko M."/>
            <person name="Husnik F."/>
            <person name="Keeling P."/>
            <person name="Hampl V."/>
        </authorList>
    </citation>
    <scope>NUCLEOTIDE SEQUENCE</scope>
    <source>
        <strain evidence="7">STM</strain>
    </source>
</reference>
<dbReference type="InterPro" id="IPR036388">
    <property type="entry name" value="WH-like_DNA-bd_sf"/>
</dbReference>
<dbReference type="SUPFAM" id="SSF88659">
    <property type="entry name" value="Sigma3 and sigma4 domains of RNA polymerase sigma factors"/>
    <property type="match status" value="1"/>
</dbReference>
<dbReference type="AlphaFoldDB" id="A0A5J4T0L6"/>
<evidence type="ECO:0000256" key="4">
    <source>
        <dbReference type="ARBA" id="ARBA00023163"/>
    </source>
</evidence>
<dbReference type="CDD" id="cd06171">
    <property type="entry name" value="Sigma70_r4"/>
    <property type="match status" value="1"/>
</dbReference>
<evidence type="ECO:0000259" key="6">
    <source>
        <dbReference type="Pfam" id="PF08281"/>
    </source>
</evidence>
<dbReference type="Pfam" id="PF08281">
    <property type="entry name" value="Sigma70_r4_2"/>
    <property type="match status" value="1"/>
</dbReference>
<dbReference type="SUPFAM" id="SSF88946">
    <property type="entry name" value="Sigma2 domain of RNA polymerase sigma factors"/>
    <property type="match status" value="1"/>
</dbReference>
<name>A0A5J4T0L6_9ZZZZ</name>
<dbReference type="InterPro" id="IPR007627">
    <property type="entry name" value="RNA_pol_sigma70_r2"/>
</dbReference>
<protein>
    <submittedName>
        <fullName evidence="7">ECF RNA polymerase sigma factor EcfG</fullName>
    </submittedName>
</protein>
<evidence type="ECO:0000256" key="2">
    <source>
        <dbReference type="ARBA" id="ARBA00023015"/>
    </source>
</evidence>
<comment type="caution">
    <text evidence="7">The sequence shown here is derived from an EMBL/GenBank/DDBJ whole genome shotgun (WGS) entry which is preliminary data.</text>
</comment>
<dbReference type="Pfam" id="PF04542">
    <property type="entry name" value="Sigma70_r2"/>
    <property type="match status" value="1"/>
</dbReference>
<keyword evidence="4" id="KW-0804">Transcription</keyword>
<dbReference type="GO" id="GO:0006352">
    <property type="term" value="P:DNA-templated transcription initiation"/>
    <property type="evidence" value="ECO:0007669"/>
    <property type="project" value="InterPro"/>
</dbReference>
<evidence type="ECO:0000313" key="7">
    <source>
        <dbReference type="EMBL" id="KAA6351241.1"/>
    </source>
</evidence>
<evidence type="ECO:0000259" key="5">
    <source>
        <dbReference type="Pfam" id="PF04542"/>
    </source>
</evidence>
<sequence length="167" mass="19363">MENSVNFQQNLENIQKYLFGFACQLTGNREDASDLLQDTSLKALRNEDKFVPGTNFKAWMGTMMKNIFINNYRKTACSQIRIDYTDNLYILDLPQNSECHVDGNCDLKEIVHAIHELPLEQRIPISMYASGFKYVEITRRLNLPMGTVKTRIYSARVKLKAELQDFI</sequence>
<keyword evidence="2" id="KW-0805">Transcription regulation</keyword>
<accession>A0A5J4T0L6</accession>
<dbReference type="GO" id="GO:0003677">
    <property type="term" value="F:DNA binding"/>
    <property type="evidence" value="ECO:0007669"/>
    <property type="project" value="InterPro"/>
</dbReference>
<evidence type="ECO:0000256" key="3">
    <source>
        <dbReference type="ARBA" id="ARBA00023082"/>
    </source>
</evidence>
<dbReference type="InterPro" id="IPR013324">
    <property type="entry name" value="RNA_pol_sigma_r3/r4-like"/>
</dbReference>
<dbReference type="InterPro" id="IPR013249">
    <property type="entry name" value="RNA_pol_sigma70_r4_t2"/>
</dbReference>
<evidence type="ECO:0000256" key="1">
    <source>
        <dbReference type="ARBA" id="ARBA00010641"/>
    </source>
</evidence>
<dbReference type="InterPro" id="IPR013325">
    <property type="entry name" value="RNA_pol_sigma_r2"/>
</dbReference>
<dbReference type="NCBIfam" id="TIGR02937">
    <property type="entry name" value="sigma70-ECF"/>
    <property type="match status" value="1"/>
</dbReference>
<dbReference type="PANTHER" id="PTHR43133">
    <property type="entry name" value="RNA POLYMERASE ECF-TYPE SIGMA FACTO"/>
    <property type="match status" value="1"/>
</dbReference>
<organism evidence="7">
    <name type="scientific">termite gut metagenome</name>
    <dbReference type="NCBI Taxonomy" id="433724"/>
    <lineage>
        <taxon>unclassified sequences</taxon>
        <taxon>metagenomes</taxon>
        <taxon>organismal metagenomes</taxon>
    </lineage>
</organism>
<dbReference type="EMBL" id="SNRY01000016">
    <property type="protein sequence ID" value="KAA6351241.1"/>
    <property type="molecule type" value="Genomic_DNA"/>
</dbReference>
<feature type="domain" description="RNA polymerase sigma factor 70 region 4 type 2" evidence="6">
    <location>
        <begin position="108"/>
        <end position="159"/>
    </location>
</feature>